<dbReference type="GO" id="GO:0070971">
    <property type="term" value="C:endoplasmic reticulum exit site"/>
    <property type="evidence" value="ECO:0007669"/>
    <property type="project" value="TreeGrafter"/>
</dbReference>
<sequence length="293" mass="31700">MGAALHCVVQCVLAMCELPYLISVTHKKSVIEYCMVRVRNASREGARDVIGYVLVWELLALMLRQNGVVVGTDIAELLVRNSRELAGAGAGAALARHSSQSGSLHDASRRSSSPPLSGAHRDYSLSETMGVESMESPCVDEKAALDKFREYLLYGNRQEALGESLGSPCVDEKAALDKFREYGSTGGNRQEASRTNSDTLNPYKRQWAMSNNLWGHALQLAAGSERRVRAAVSGRFLAAVPRTDPLHTLYATLNNTAPPAATVSPHGECAPPSPAGSSPRCRAQTRCTRCTRR</sequence>
<protein>
    <submittedName>
        <fullName evidence="2">Protein transport protein Sec16A</fullName>
    </submittedName>
</protein>
<proteinExistence type="predicted"/>
<reference evidence="2 3" key="1">
    <citation type="journal article" date="2015" name="Genome Biol. Evol.">
        <title>The genome of winter moth (Operophtera brumata) provides a genomic perspective on sexual dimorphism and phenology.</title>
        <authorList>
            <person name="Derks M.F."/>
            <person name="Smit S."/>
            <person name="Salis L."/>
            <person name="Schijlen E."/>
            <person name="Bossers A."/>
            <person name="Mateman C."/>
            <person name="Pijl A.S."/>
            <person name="de Ridder D."/>
            <person name="Groenen M.A."/>
            <person name="Visser M.E."/>
            <person name="Megens H.J."/>
        </authorList>
    </citation>
    <scope>NUCLEOTIDE SEQUENCE [LARGE SCALE GENOMIC DNA]</scope>
    <source>
        <strain evidence="2">WM2013NL</strain>
        <tissue evidence="2">Head and thorax</tissue>
    </source>
</reference>
<dbReference type="GO" id="GO:0070973">
    <property type="term" value="P:protein localization to endoplasmic reticulum exit site"/>
    <property type="evidence" value="ECO:0007669"/>
    <property type="project" value="TreeGrafter"/>
</dbReference>
<organism evidence="2 3">
    <name type="scientific">Operophtera brumata</name>
    <name type="common">Winter moth</name>
    <name type="synonym">Phalaena brumata</name>
    <dbReference type="NCBI Taxonomy" id="104452"/>
    <lineage>
        <taxon>Eukaryota</taxon>
        <taxon>Metazoa</taxon>
        <taxon>Ecdysozoa</taxon>
        <taxon>Arthropoda</taxon>
        <taxon>Hexapoda</taxon>
        <taxon>Insecta</taxon>
        <taxon>Pterygota</taxon>
        <taxon>Neoptera</taxon>
        <taxon>Endopterygota</taxon>
        <taxon>Lepidoptera</taxon>
        <taxon>Glossata</taxon>
        <taxon>Ditrysia</taxon>
        <taxon>Geometroidea</taxon>
        <taxon>Geometridae</taxon>
        <taxon>Larentiinae</taxon>
        <taxon>Operophtera</taxon>
    </lineage>
</organism>
<comment type="caution">
    <text evidence="2">The sequence shown here is derived from an EMBL/GenBank/DDBJ whole genome shotgun (WGS) entry which is preliminary data.</text>
</comment>
<dbReference type="AlphaFoldDB" id="A0A0L7LDG7"/>
<evidence type="ECO:0000313" key="2">
    <source>
        <dbReference type="EMBL" id="KOB73517.1"/>
    </source>
</evidence>
<dbReference type="Proteomes" id="UP000037510">
    <property type="component" value="Unassembled WGS sequence"/>
</dbReference>
<evidence type="ECO:0000313" key="3">
    <source>
        <dbReference type="Proteomes" id="UP000037510"/>
    </source>
</evidence>
<evidence type="ECO:0000256" key="1">
    <source>
        <dbReference type="SAM" id="MobiDB-lite"/>
    </source>
</evidence>
<gene>
    <name evidence="2" type="ORF">OBRU01_10475</name>
</gene>
<feature type="region of interest" description="Disordered" evidence="1">
    <location>
        <begin position="99"/>
        <end position="122"/>
    </location>
</feature>
<name>A0A0L7LDG7_OPEBR</name>
<dbReference type="PANTHER" id="PTHR13402:SF6">
    <property type="entry name" value="SECRETORY 16, ISOFORM I"/>
    <property type="match status" value="1"/>
</dbReference>
<accession>A0A0L7LDG7</accession>
<dbReference type="STRING" id="104452.A0A0L7LDG7"/>
<dbReference type="EMBL" id="JTDY01001565">
    <property type="protein sequence ID" value="KOB73517.1"/>
    <property type="molecule type" value="Genomic_DNA"/>
</dbReference>
<keyword evidence="3" id="KW-1185">Reference proteome</keyword>
<dbReference type="PANTHER" id="PTHR13402">
    <property type="entry name" value="RGPR-RELATED"/>
    <property type="match status" value="1"/>
</dbReference>
<dbReference type="GO" id="GO:0012507">
    <property type="term" value="C:ER to Golgi transport vesicle membrane"/>
    <property type="evidence" value="ECO:0007669"/>
    <property type="project" value="TreeGrafter"/>
</dbReference>
<dbReference type="GO" id="GO:0007030">
    <property type="term" value="P:Golgi organization"/>
    <property type="evidence" value="ECO:0007669"/>
    <property type="project" value="TreeGrafter"/>
</dbReference>